<keyword evidence="2" id="KW-1185">Reference proteome</keyword>
<protein>
    <submittedName>
        <fullName evidence="1">Uncharacterized protein</fullName>
    </submittedName>
</protein>
<sequence>MYKHGCVLQKNEKKKTEKKYYVQDKWTQRKRKCLLHMWDLDSGDVKFLCQVIQKVELKLNTTTTTSYCSENARNDNVQRLTLSLALYELRDEHVFPLPDWVVNVLKCSYHFP</sequence>
<dbReference type="AlphaFoldDB" id="A0A1A9VPS7"/>
<dbReference type="Proteomes" id="UP000078200">
    <property type="component" value="Unassembled WGS sequence"/>
</dbReference>
<dbReference type="VEuPathDB" id="VectorBase:GAUT043685"/>
<accession>A0A1A9VPS7</accession>
<name>A0A1A9VPS7_GLOAU</name>
<proteinExistence type="predicted"/>
<evidence type="ECO:0000313" key="1">
    <source>
        <dbReference type="EnsemblMetazoa" id="GAUT043685-PA"/>
    </source>
</evidence>
<organism evidence="1 2">
    <name type="scientific">Glossina austeni</name>
    <name type="common">Savannah tsetse fly</name>
    <dbReference type="NCBI Taxonomy" id="7395"/>
    <lineage>
        <taxon>Eukaryota</taxon>
        <taxon>Metazoa</taxon>
        <taxon>Ecdysozoa</taxon>
        <taxon>Arthropoda</taxon>
        <taxon>Hexapoda</taxon>
        <taxon>Insecta</taxon>
        <taxon>Pterygota</taxon>
        <taxon>Neoptera</taxon>
        <taxon>Endopterygota</taxon>
        <taxon>Diptera</taxon>
        <taxon>Brachycera</taxon>
        <taxon>Muscomorpha</taxon>
        <taxon>Hippoboscoidea</taxon>
        <taxon>Glossinidae</taxon>
        <taxon>Glossina</taxon>
    </lineage>
</organism>
<reference evidence="1" key="1">
    <citation type="submission" date="2020-05" db="UniProtKB">
        <authorList>
            <consortium name="EnsemblMetazoa"/>
        </authorList>
    </citation>
    <scope>IDENTIFICATION</scope>
    <source>
        <strain evidence="1">TTRI</strain>
    </source>
</reference>
<evidence type="ECO:0000313" key="2">
    <source>
        <dbReference type="Proteomes" id="UP000078200"/>
    </source>
</evidence>
<dbReference type="EnsemblMetazoa" id="GAUT043685-RA">
    <property type="protein sequence ID" value="GAUT043685-PA"/>
    <property type="gene ID" value="GAUT043685"/>
</dbReference>